<proteinExistence type="predicted"/>
<reference evidence="1 2" key="1">
    <citation type="journal article" date="2022" name="DNA Res.">
        <title>Chromosomal-level genome assembly of the orchid tree Bauhinia variegata (Leguminosae; Cercidoideae) supports the allotetraploid origin hypothesis of Bauhinia.</title>
        <authorList>
            <person name="Zhong Y."/>
            <person name="Chen Y."/>
            <person name="Zheng D."/>
            <person name="Pang J."/>
            <person name="Liu Y."/>
            <person name="Luo S."/>
            <person name="Meng S."/>
            <person name="Qian L."/>
            <person name="Wei D."/>
            <person name="Dai S."/>
            <person name="Zhou R."/>
        </authorList>
    </citation>
    <scope>NUCLEOTIDE SEQUENCE [LARGE SCALE GENOMIC DNA]</scope>
    <source>
        <strain evidence="1">BV-YZ2020</strain>
    </source>
</reference>
<dbReference type="Proteomes" id="UP000828941">
    <property type="component" value="Chromosome 11"/>
</dbReference>
<dbReference type="EMBL" id="CM039436">
    <property type="protein sequence ID" value="KAI4315265.1"/>
    <property type="molecule type" value="Genomic_DNA"/>
</dbReference>
<name>A0ACB9LUX2_BAUVA</name>
<accession>A0ACB9LUX2</accession>
<protein>
    <submittedName>
        <fullName evidence="1">Uncharacterized protein</fullName>
    </submittedName>
</protein>
<evidence type="ECO:0000313" key="1">
    <source>
        <dbReference type="EMBL" id="KAI4315265.1"/>
    </source>
</evidence>
<keyword evidence="2" id="KW-1185">Reference proteome</keyword>
<evidence type="ECO:0000313" key="2">
    <source>
        <dbReference type="Proteomes" id="UP000828941"/>
    </source>
</evidence>
<sequence length="150" mass="16915">MAGALAASASCIFCQIANKSTSTSLLHCDDKVVAFQDINPSAFRHYLVIPVEHIPTVNDLKRKEDYSLVNHMSEVGKMLLLRDAPLSKHRFGFHQPPLNSVNHLHLHCLALPYTPRWRCIKYLSLGSLGFIETEKLLEKIRPLPMDPSKV</sequence>
<comment type="caution">
    <text evidence="1">The sequence shown here is derived from an EMBL/GenBank/DDBJ whole genome shotgun (WGS) entry which is preliminary data.</text>
</comment>
<gene>
    <name evidence="1" type="ORF">L6164_028095</name>
</gene>
<organism evidence="1 2">
    <name type="scientific">Bauhinia variegata</name>
    <name type="common">Purple orchid tree</name>
    <name type="synonym">Phanera variegata</name>
    <dbReference type="NCBI Taxonomy" id="167791"/>
    <lineage>
        <taxon>Eukaryota</taxon>
        <taxon>Viridiplantae</taxon>
        <taxon>Streptophyta</taxon>
        <taxon>Embryophyta</taxon>
        <taxon>Tracheophyta</taxon>
        <taxon>Spermatophyta</taxon>
        <taxon>Magnoliopsida</taxon>
        <taxon>eudicotyledons</taxon>
        <taxon>Gunneridae</taxon>
        <taxon>Pentapetalae</taxon>
        <taxon>rosids</taxon>
        <taxon>fabids</taxon>
        <taxon>Fabales</taxon>
        <taxon>Fabaceae</taxon>
        <taxon>Cercidoideae</taxon>
        <taxon>Cercideae</taxon>
        <taxon>Bauhiniinae</taxon>
        <taxon>Bauhinia</taxon>
    </lineage>
</organism>